<dbReference type="EMBL" id="CP019697">
    <property type="protein sequence ID" value="AQS52309.1"/>
    <property type="molecule type" value="Genomic_DNA"/>
</dbReference>
<reference evidence="8 9" key="1">
    <citation type="submission" date="2017-01" db="EMBL/GenBank/DDBJ databases">
        <title>Complete Genome Sequence of Paenalcaligenes hominis, Isolated from a paraplegic Patient with neurogenic bladder.</title>
        <authorList>
            <person name="Mukhopadhyay R."/>
            <person name="Joaquin J."/>
            <person name="Hogue R."/>
            <person name="Kilaru A."/>
            <person name="Jospin G."/>
            <person name="Mars K."/>
            <person name="Eisen J.A."/>
            <person name="Chaturvedi V."/>
        </authorList>
    </citation>
    <scope>NUCLEOTIDE SEQUENCE [LARGE SCALE GENOMIC DNA]</scope>
    <source>
        <strain evidence="8 9">15S00501</strain>
    </source>
</reference>
<evidence type="ECO:0000256" key="4">
    <source>
        <dbReference type="ARBA" id="ARBA00022833"/>
    </source>
</evidence>
<dbReference type="NCBIfam" id="TIGR00608">
    <property type="entry name" value="radc"/>
    <property type="match status" value="1"/>
</dbReference>
<comment type="similarity">
    <text evidence="6">Belongs to the UPF0758 family.</text>
</comment>
<dbReference type="NCBIfam" id="NF000642">
    <property type="entry name" value="PRK00024.1"/>
    <property type="match status" value="1"/>
</dbReference>
<dbReference type="InterPro" id="IPR020891">
    <property type="entry name" value="UPF0758_CS"/>
</dbReference>
<dbReference type="Pfam" id="PF20582">
    <property type="entry name" value="UPF0758_N"/>
    <property type="match status" value="1"/>
</dbReference>
<keyword evidence="5" id="KW-0482">Metalloprotease</keyword>
<feature type="domain" description="MPN" evidence="7">
    <location>
        <begin position="103"/>
        <end position="225"/>
    </location>
</feature>
<protein>
    <recommendedName>
        <fullName evidence="7">MPN domain-containing protein</fullName>
    </recommendedName>
</protein>
<dbReference type="KEGG" id="phn:PAEH1_04845"/>
<dbReference type="Proteomes" id="UP000189369">
    <property type="component" value="Chromosome"/>
</dbReference>
<dbReference type="OrthoDB" id="9804482at2"/>
<accession>A0A1U9K2Z8</accession>
<dbReference type="Pfam" id="PF04002">
    <property type="entry name" value="RadC"/>
    <property type="match status" value="1"/>
</dbReference>
<dbReference type="PROSITE" id="PS50249">
    <property type="entry name" value="MPN"/>
    <property type="match status" value="1"/>
</dbReference>
<evidence type="ECO:0000256" key="5">
    <source>
        <dbReference type="ARBA" id="ARBA00023049"/>
    </source>
</evidence>
<gene>
    <name evidence="8" type="ORF">PAEH1_04845</name>
</gene>
<dbReference type="InterPro" id="IPR025657">
    <property type="entry name" value="RadC_JAB"/>
</dbReference>
<dbReference type="CDD" id="cd08071">
    <property type="entry name" value="MPN_DUF2466"/>
    <property type="match status" value="1"/>
</dbReference>
<dbReference type="PANTHER" id="PTHR30471:SF3">
    <property type="entry name" value="UPF0758 PROTEIN YEES-RELATED"/>
    <property type="match status" value="1"/>
</dbReference>
<evidence type="ECO:0000256" key="3">
    <source>
        <dbReference type="ARBA" id="ARBA00022801"/>
    </source>
</evidence>
<dbReference type="InterPro" id="IPR037518">
    <property type="entry name" value="MPN"/>
</dbReference>
<dbReference type="SUPFAM" id="SSF102712">
    <property type="entry name" value="JAB1/MPN domain"/>
    <property type="match status" value="1"/>
</dbReference>
<keyword evidence="3" id="KW-0378">Hydrolase</keyword>
<evidence type="ECO:0000256" key="2">
    <source>
        <dbReference type="ARBA" id="ARBA00022723"/>
    </source>
</evidence>
<evidence type="ECO:0000313" key="8">
    <source>
        <dbReference type="EMBL" id="AQS52309.1"/>
    </source>
</evidence>
<dbReference type="InterPro" id="IPR046778">
    <property type="entry name" value="UPF0758_N"/>
</dbReference>
<dbReference type="AlphaFoldDB" id="A0A1U9K2Z8"/>
<evidence type="ECO:0000259" key="7">
    <source>
        <dbReference type="PROSITE" id="PS50249"/>
    </source>
</evidence>
<keyword evidence="4" id="KW-0862">Zinc</keyword>
<dbReference type="Gene3D" id="3.40.140.10">
    <property type="entry name" value="Cytidine Deaminase, domain 2"/>
    <property type="match status" value="1"/>
</dbReference>
<keyword evidence="1" id="KW-0645">Protease</keyword>
<dbReference type="GO" id="GO:0046872">
    <property type="term" value="F:metal ion binding"/>
    <property type="evidence" value="ECO:0007669"/>
    <property type="project" value="UniProtKB-KW"/>
</dbReference>
<dbReference type="PROSITE" id="PS01302">
    <property type="entry name" value="UPF0758"/>
    <property type="match status" value="1"/>
</dbReference>
<dbReference type="STRING" id="643674.PAEH1_04845"/>
<evidence type="ECO:0000256" key="1">
    <source>
        <dbReference type="ARBA" id="ARBA00022670"/>
    </source>
</evidence>
<dbReference type="InterPro" id="IPR010994">
    <property type="entry name" value="RuvA_2-like"/>
</dbReference>
<dbReference type="InterPro" id="IPR001405">
    <property type="entry name" value="UPF0758"/>
</dbReference>
<dbReference type="SUPFAM" id="SSF47781">
    <property type="entry name" value="RuvA domain 2-like"/>
    <property type="match status" value="1"/>
</dbReference>
<dbReference type="GO" id="GO:0008237">
    <property type="term" value="F:metallopeptidase activity"/>
    <property type="evidence" value="ECO:0007669"/>
    <property type="project" value="UniProtKB-KW"/>
</dbReference>
<name>A0A1U9K2Z8_9BURK</name>
<keyword evidence="2" id="KW-0479">Metal-binding</keyword>
<dbReference type="GO" id="GO:0006508">
    <property type="term" value="P:proteolysis"/>
    <property type="evidence" value="ECO:0007669"/>
    <property type="project" value="UniProtKB-KW"/>
</dbReference>
<organism evidence="8 9">
    <name type="scientific">Paenalcaligenes hominis</name>
    <dbReference type="NCBI Taxonomy" id="643674"/>
    <lineage>
        <taxon>Bacteria</taxon>
        <taxon>Pseudomonadati</taxon>
        <taxon>Pseudomonadota</taxon>
        <taxon>Betaproteobacteria</taxon>
        <taxon>Burkholderiales</taxon>
        <taxon>Alcaligenaceae</taxon>
        <taxon>Paenalcaligenes</taxon>
    </lineage>
</organism>
<evidence type="ECO:0000313" key="9">
    <source>
        <dbReference type="Proteomes" id="UP000189369"/>
    </source>
</evidence>
<proteinExistence type="inferred from homology"/>
<evidence type="ECO:0000256" key="6">
    <source>
        <dbReference type="RuleBase" id="RU003797"/>
    </source>
</evidence>
<dbReference type="PANTHER" id="PTHR30471">
    <property type="entry name" value="DNA REPAIR PROTEIN RADC"/>
    <property type="match status" value="1"/>
</dbReference>
<sequence>MTSDSKTLNNVRPRERLLQSGPAALSDAELLAIVLRTGYRQRPVLQLAQSLLNELGGLRGLLATDITQLQQFSGIGLAKACEISAISEINKRALQQGLQVGPVMNHPHLVKDYCIARLGHLTIEHCIALYLDNQLHLITSEEVAKGTLTQASVYPRELVKSALKHHAAAIILAHNHPSGVRQPSDADLHLTQQLQRALSLVDIRLIDHLIVTAGYATSLAELGKM</sequence>